<dbReference type="RefSeq" id="WP_094324823.1">
    <property type="nucleotide sequence ID" value="NZ_CP022347.1"/>
</dbReference>
<organism evidence="13 14">
    <name type="scientific">Campylobacter avium LMG 24591</name>
    <dbReference type="NCBI Taxonomy" id="522484"/>
    <lineage>
        <taxon>Bacteria</taxon>
        <taxon>Pseudomonadati</taxon>
        <taxon>Campylobacterota</taxon>
        <taxon>Epsilonproteobacteria</taxon>
        <taxon>Campylobacterales</taxon>
        <taxon>Campylobacteraceae</taxon>
        <taxon>Campylobacter</taxon>
    </lineage>
</organism>
<dbReference type="InterPro" id="IPR036034">
    <property type="entry name" value="PDZ_sf"/>
</dbReference>
<dbReference type="InterPro" id="IPR001478">
    <property type="entry name" value="PDZ"/>
</dbReference>
<dbReference type="InterPro" id="IPR041489">
    <property type="entry name" value="PDZ_6"/>
</dbReference>
<dbReference type="EC" id="3.4.24.-" evidence="11"/>
<dbReference type="NCBIfam" id="TIGR00054">
    <property type="entry name" value="RIP metalloprotease RseP"/>
    <property type="match status" value="2"/>
</dbReference>
<comment type="cofactor">
    <cofactor evidence="1 11">
        <name>Zn(2+)</name>
        <dbReference type="ChEBI" id="CHEBI:29105"/>
    </cofactor>
</comment>
<sequence>MKSILALLVILALGFYFFSLNFVVTILCISFLIFFHELGHFLAAKHMGVKVEVFSIGFGQVLFQKTFKGTDYRLSALPLGGYVKLKGQDDFDIKHKSYDKDSYTILSPLKKIYILLAGPLFNIILAFMLYIIIGNLGLQKVAPVVGEVLENSAAQRANLQKGDLIVSIDGKPVRSFDEISKLLSLNTMSVELIRDDKLITVSITPSLKQAYNEFLQLTQRPQIGIQAKTDELITVKHTGLNSLIFAYEESLNATTLIVKALAKLVIGELDPKNLGGVITMADVTSRAADMGIVAVLLISALISINLGVVNLLPIPMLDGGHIVFNLYELVFKKSVPFAVFEKLSYVGLAFLLCLMVFATYNDIVRLSLN</sequence>
<dbReference type="InterPro" id="IPR008915">
    <property type="entry name" value="Peptidase_M50"/>
</dbReference>
<keyword evidence="9 11" id="KW-0482">Metalloprotease</keyword>
<proteinExistence type="inferred from homology"/>
<keyword evidence="6 11" id="KW-0378">Hydrolase</keyword>
<keyword evidence="8 11" id="KW-1133">Transmembrane helix</keyword>
<evidence type="ECO:0000256" key="4">
    <source>
        <dbReference type="ARBA" id="ARBA00022670"/>
    </source>
</evidence>
<dbReference type="PANTHER" id="PTHR42837:SF2">
    <property type="entry name" value="MEMBRANE METALLOPROTEASE ARASP2, CHLOROPLASTIC-RELATED"/>
    <property type="match status" value="1"/>
</dbReference>
<dbReference type="GO" id="GO:0006508">
    <property type="term" value="P:proteolysis"/>
    <property type="evidence" value="ECO:0007669"/>
    <property type="project" value="UniProtKB-KW"/>
</dbReference>
<dbReference type="SMART" id="SM00228">
    <property type="entry name" value="PDZ"/>
    <property type="match status" value="1"/>
</dbReference>
<dbReference type="CDD" id="cd23081">
    <property type="entry name" value="cpPDZ_EcRseP-like"/>
    <property type="match status" value="1"/>
</dbReference>
<comment type="subcellular location">
    <subcellularLocation>
        <location evidence="2">Membrane</location>
        <topology evidence="2">Multi-pass membrane protein</topology>
    </subcellularLocation>
</comment>
<evidence type="ECO:0000256" key="3">
    <source>
        <dbReference type="ARBA" id="ARBA00007931"/>
    </source>
</evidence>
<evidence type="ECO:0000256" key="6">
    <source>
        <dbReference type="ARBA" id="ARBA00022801"/>
    </source>
</evidence>
<dbReference type="GO" id="GO:0046872">
    <property type="term" value="F:metal ion binding"/>
    <property type="evidence" value="ECO:0007669"/>
    <property type="project" value="UniProtKB-KW"/>
</dbReference>
<reference evidence="13 14" key="1">
    <citation type="submission" date="2017-07" db="EMBL/GenBank/DDBJ databases">
        <title>Analysis of two Campylobacter avium genomes and identification of a novel hippuricase gene.</title>
        <authorList>
            <person name="Miller W.G."/>
            <person name="Chapman M.H."/>
            <person name="Yee E."/>
            <person name="Revez J."/>
            <person name="Bono J.L."/>
            <person name="Rossi M."/>
        </authorList>
    </citation>
    <scope>NUCLEOTIDE SEQUENCE [LARGE SCALE GENOMIC DNA]</scope>
    <source>
        <strain evidence="13 14">LMG 24591</strain>
    </source>
</reference>
<gene>
    <name evidence="13" type="ORF">CAV_0368</name>
</gene>
<keyword evidence="14" id="KW-1185">Reference proteome</keyword>
<comment type="similarity">
    <text evidence="3 11">Belongs to the peptidase M50B family.</text>
</comment>
<dbReference type="Pfam" id="PF02163">
    <property type="entry name" value="Peptidase_M50"/>
    <property type="match status" value="1"/>
</dbReference>
<dbReference type="GO" id="GO:0004222">
    <property type="term" value="F:metalloendopeptidase activity"/>
    <property type="evidence" value="ECO:0007669"/>
    <property type="project" value="InterPro"/>
</dbReference>
<dbReference type="Proteomes" id="UP000201169">
    <property type="component" value="Chromosome"/>
</dbReference>
<evidence type="ECO:0000256" key="10">
    <source>
        <dbReference type="ARBA" id="ARBA00023136"/>
    </source>
</evidence>
<dbReference type="Gene3D" id="2.30.42.10">
    <property type="match status" value="1"/>
</dbReference>
<feature type="transmembrane region" description="Helical" evidence="11">
    <location>
        <begin position="343"/>
        <end position="360"/>
    </location>
</feature>
<evidence type="ECO:0000259" key="12">
    <source>
        <dbReference type="PROSITE" id="PS50106"/>
    </source>
</evidence>
<name>A0A222MWL9_9BACT</name>
<dbReference type="KEGG" id="cavi:CAV_0368"/>
<dbReference type="InterPro" id="IPR004387">
    <property type="entry name" value="Pept_M50_Zn"/>
</dbReference>
<keyword evidence="4 13" id="KW-0645">Protease</keyword>
<feature type="transmembrane region" description="Helical" evidence="11">
    <location>
        <begin position="290"/>
        <end position="312"/>
    </location>
</feature>
<evidence type="ECO:0000256" key="7">
    <source>
        <dbReference type="ARBA" id="ARBA00022833"/>
    </source>
</evidence>
<dbReference type="EMBL" id="CP022347">
    <property type="protein sequence ID" value="ASQ30036.1"/>
    <property type="molecule type" value="Genomic_DNA"/>
</dbReference>
<dbReference type="AlphaFoldDB" id="A0A222MWL9"/>
<evidence type="ECO:0000313" key="13">
    <source>
        <dbReference type="EMBL" id="ASQ30036.1"/>
    </source>
</evidence>
<dbReference type="OrthoDB" id="9782003at2"/>
<protein>
    <recommendedName>
        <fullName evidence="11">Zinc metalloprotease</fullName>
        <ecNumber evidence="11">3.4.24.-</ecNumber>
    </recommendedName>
</protein>
<evidence type="ECO:0000256" key="11">
    <source>
        <dbReference type="RuleBase" id="RU362031"/>
    </source>
</evidence>
<dbReference type="CDD" id="cd06163">
    <property type="entry name" value="S2P-M50_PDZ_RseP-like"/>
    <property type="match status" value="1"/>
</dbReference>
<feature type="transmembrane region" description="Helical" evidence="11">
    <location>
        <begin position="112"/>
        <end position="133"/>
    </location>
</feature>
<keyword evidence="5 11" id="KW-0812">Transmembrane</keyword>
<dbReference type="SUPFAM" id="SSF50156">
    <property type="entry name" value="PDZ domain-like"/>
    <property type="match status" value="1"/>
</dbReference>
<evidence type="ECO:0000256" key="8">
    <source>
        <dbReference type="ARBA" id="ARBA00022989"/>
    </source>
</evidence>
<keyword evidence="10 11" id="KW-0472">Membrane</keyword>
<evidence type="ECO:0000313" key="14">
    <source>
        <dbReference type="Proteomes" id="UP000201169"/>
    </source>
</evidence>
<accession>A0A222MWL9</accession>
<feature type="domain" description="PDZ" evidence="12">
    <location>
        <begin position="134"/>
        <end position="175"/>
    </location>
</feature>
<evidence type="ECO:0000256" key="2">
    <source>
        <dbReference type="ARBA" id="ARBA00004141"/>
    </source>
</evidence>
<feature type="transmembrane region" description="Helical" evidence="11">
    <location>
        <begin position="7"/>
        <end position="35"/>
    </location>
</feature>
<dbReference type="GO" id="GO:0016020">
    <property type="term" value="C:membrane"/>
    <property type="evidence" value="ECO:0007669"/>
    <property type="project" value="UniProtKB-SubCell"/>
</dbReference>
<keyword evidence="11" id="KW-0479">Metal-binding</keyword>
<dbReference type="PROSITE" id="PS50106">
    <property type="entry name" value="PDZ"/>
    <property type="match status" value="1"/>
</dbReference>
<evidence type="ECO:0000256" key="5">
    <source>
        <dbReference type="ARBA" id="ARBA00022692"/>
    </source>
</evidence>
<dbReference type="PANTHER" id="PTHR42837">
    <property type="entry name" value="REGULATOR OF SIGMA-E PROTEASE RSEP"/>
    <property type="match status" value="1"/>
</dbReference>
<dbReference type="Pfam" id="PF17820">
    <property type="entry name" value="PDZ_6"/>
    <property type="match status" value="1"/>
</dbReference>
<evidence type="ECO:0000256" key="1">
    <source>
        <dbReference type="ARBA" id="ARBA00001947"/>
    </source>
</evidence>
<evidence type="ECO:0000256" key="9">
    <source>
        <dbReference type="ARBA" id="ARBA00023049"/>
    </source>
</evidence>
<keyword evidence="7 11" id="KW-0862">Zinc</keyword>